<comment type="caution">
    <text evidence="1">The sequence shown here is derived from an EMBL/GenBank/DDBJ whole genome shotgun (WGS) entry which is preliminary data.</text>
</comment>
<organism evidence="1 2">
    <name type="scientific">Symbiodinium microadriaticum</name>
    <name type="common">Dinoflagellate</name>
    <name type="synonym">Zooxanthella microadriatica</name>
    <dbReference type="NCBI Taxonomy" id="2951"/>
    <lineage>
        <taxon>Eukaryota</taxon>
        <taxon>Sar</taxon>
        <taxon>Alveolata</taxon>
        <taxon>Dinophyceae</taxon>
        <taxon>Suessiales</taxon>
        <taxon>Symbiodiniaceae</taxon>
        <taxon>Symbiodinium</taxon>
    </lineage>
</organism>
<name>A0A1Q9ESR4_SYMMI</name>
<reference evidence="1 2" key="1">
    <citation type="submission" date="2016-02" db="EMBL/GenBank/DDBJ databases">
        <title>Genome analysis of coral dinoflagellate symbionts highlights evolutionary adaptations to a symbiotic lifestyle.</title>
        <authorList>
            <person name="Aranda M."/>
            <person name="Li Y."/>
            <person name="Liew Y.J."/>
            <person name="Baumgarten S."/>
            <person name="Simakov O."/>
            <person name="Wilson M."/>
            <person name="Piel J."/>
            <person name="Ashoor H."/>
            <person name="Bougouffa S."/>
            <person name="Bajic V.B."/>
            <person name="Ryu T."/>
            <person name="Ravasi T."/>
            <person name="Bayer T."/>
            <person name="Micklem G."/>
            <person name="Kim H."/>
            <person name="Bhak J."/>
            <person name="Lajeunesse T.C."/>
            <person name="Voolstra C.R."/>
        </authorList>
    </citation>
    <scope>NUCLEOTIDE SEQUENCE [LARGE SCALE GENOMIC DNA]</scope>
    <source>
        <strain evidence="1 2">CCMP2467</strain>
    </source>
</reference>
<dbReference type="AlphaFoldDB" id="A0A1Q9ESR4"/>
<sequence>MHRVNRNDDGPSVAAATTAAAIAEQPPRNNDSGTATAAATAATDVAGGAPAWLLPVACAAMGGLAAAAVAKVVAALQGYGQINQQAAVVETVAYIHAKRKQVKAYMDMQGSLVFLDLDVFRGAWCMMPAGVGSKTAMWALQELVRALGADTRSAKMTQQGRLPGSWNIRTGRGCQVKILHSSVSDLDESVMSTCLLPLPKVRVDSNRAIVGRDCSSGAAGSDRSATD</sequence>
<dbReference type="Proteomes" id="UP000186817">
    <property type="component" value="Unassembled WGS sequence"/>
</dbReference>
<proteinExistence type="predicted"/>
<protein>
    <submittedName>
        <fullName evidence="1">Uncharacterized protein</fullName>
    </submittedName>
</protein>
<gene>
    <name evidence="1" type="ORF">AK812_SmicGene5806</name>
</gene>
<dbReference type="OrthoDB" id="10314049at2759"/>
<keyword evidence="2" id="KW-1185">Reference proteome</keyword>
<evidence type="ECO:0000313" key="1">
    <source>
        <dbReference type="EMBL" id="OLQ10470.1"/>
    </source>
</evidence>
<evidence type="ECO:0000313" key="2">
    <source>
        <dbReference type="Proteomes" id="UP000186817"/>
    </source>
</evidence>
<accession>A0A1Q9ESR4</accession>
<dbReference type="EMBL" id="LSRX01000077">
    <property type="protein sequence ID" value="OLQ10470.1"/>
    <property type="molecule type" value="Genomic_DNA"/>
</dbReference>